<dbReference type="SUPFAM" id="SSF54637">
    <property type="entry name" value="Thioesterase/thiol ester dehydrase-isomerase"/>
    <property type="match status" value="1"/>
</dbReference>
<reference evidence="2 3" key="1">
    <citation type="submission" date="2019-12" db="EMBL/GenBank/DDBJ databases">
        <title>The genome of Stappia indica PHM037.</title>
        <authorList>
            <person name="Kacar D."/>
            <person name="Galan B."/>
            <person name="Canedo L."/>
            <person name="Rodriguez P."/>
            <person name="de la Calle F."/>
            <person name="Garcia J.L."/>
        </authorList>
    </citation>
    <scope>NUCLEOTIDE SEQUENCE [LARGE SCALE GENOMIC DNA]</scope>
    <source>
        <strain evidence="2 3">PHM037</strain>
    </source>
</reference>
<organism evidence="2 3">
    <name type="scientific">Stappia indica</name>
    <dbReference type="NCBI Taxonomy" id="538381"/>
    <lineage>
        <taxon>Bacteria</taxon>
        <taxon>Pseudomonadati</taxon>
        <taxon>Pseudomonadota</taxon>
        <taxon>Alphaproteobacteria</taxon>
        <taxon>Hyphomicrobiales</taxon>
        <taxon>Stappiaceae</taxon>
        <taxon>Stappia</taxon>
    </lineage>
</organism>
<dbReference type="InterPro" id="IPR050965">
    <property type="entry name" value="UPF0336/Enoyl-CoA_hydratase"/>
</dbReference>
<dbReference type="RefSeq" id="WP_158192599.1">
    <property type="nucleotide sequence ID" value="NZ_CP046908.1"/>
</dbReference>
<dbReference type="InterPro" id="IPR002539">
    <property type="entry name" value="MaoC-like_dom"/>
</dbReference>
<evidence type="ECO:0000313" key="2">
    <source>
        <dbReference type="EMBL" id="QGZ33592.1"/>
    </source>
</evidence>
<dbReference type="GO" id="GO:0004312">
    <property type="term" value="F:fatty acid synthase activity"/>
    <property type="evidence" value="ECO:0007669"/>
    <property type="project" value="InterPro"/>
</dbReference>
<evidence type="ECO:0000313" key="3">
    <source>
        <dbReference type="Proteomes" id="UP000435648"/>
    </source>
</evidence>
<dbReference type="PANTHER" id="PTHR43437:SF3">
    <property type="entry name" value="HYDROXYACYL-THIOESTER DEHYDRATASE TYPE 2, MITOCHONDRIAL"/>
    <property type="match status" value="1"/>
</dbReference>
<gene>
    <name evidence="2" type="ORF">GH266_03195</name>
</gene>
<dbReference type="OrthoDB" id="9796589at2"/>
<feature type="domain" description="MaoC-like" evidence="1">
    <location>
        <begin position="19"/>
        <end position="95"/>
    </location>
</feature>
<dbReference type="AlphaFoldDB" id="A0A857C4T3"/>
<dbReference type="EMBL" id="CP046908">
    <property type="protein sequence ID" value="QGZ33592.1"/>
    <property type="molecule type" value="Genomic_DNA"/>
</dbReference>
<dbReference type="GO" id="GO:0005835">
    <property type="term" value="C:fatty acid synthase complex"/>
    <property type="evidence" value="ECO:0007669"/>
    <property type="project" value="InterPro"/>
</dbReference>
<dbReference type="GO" id="GO:0006633">
    <property type="term" value="P:fatty acid biosynthetic process"/>
    <property type="evidence" value="ECO:0007669"/>
    <property type="project" value="InterPro"/>
</dbReference>
<dbReference type="Pfam" id="PF01575">
    <property type="entry name" value="MaoC_dehydratas"/>
    <property type="match status" value="1"/>
</dbReference>
<accession>A0A857C4T3</accession>
<proteinExistence type="predicted"/>
<name>A0A857C4T3_9HYPH</name>
<dbReference type="GO" id="GO:0019171">
    <property type="term" value="F:(3R)-hydroxyacyl-[acyl-carrier-protein] dehydratase activity"/>
    <property type="evidence" value="ECO:0007669"/>
    <property type="project" value="TreeGrafter"/>
</dbReference>
<protein>
    <submittedName>
        <fullName evidence="2">Acyl dehydratase</fullName>
    </submittedName>
</protein>
<dbReference type="Proteomes" id="UP000435648">
    <property type="component" value="Chromosome"/>
</dbReference>
<sequence>MTVLAVGHRFADTKLAILGPDDVAAYAEASGDHNPIHLDEAAARAAGLPGAIVHGMLIMGRLEGAVRGWLPHARIAGLQCRFVKPLAVGDGISIGGRVARRRPLAEGETELLVRLTIANGAGAMICVGEAVLHLGAAA</sequence>
<dbReference type="PANTHER" id="PTHR43437">
    <property type="entry name" value="HYDROXYACYL-THIOESTER DEHYDRATASE TYPE 2, MITOCHONDRIAL-RELATED"/>
    <property type="match status" value="1"/>
</dbReference>
<dbReference type="PRINTS" id="PR01483">
    <property type="entry name" value="FASYNTHASE"/>
</dbReference>
<dbReference type="InterPro" id="IPR029069">
    <property type="entry name" value="HotDog_dom_sf"/>
</dbReference>
<evidence type="ECO:0000259" key="1">
    <source>
        <dbReference type="Pfam" id="PF01575"/>
    </source>
</evidence>
<dbReference type="InterPro" id="IPR003965">
    <property type="entry name" value="Fatty_acid_synthase"/>
</dbReference>
<dbReference type="KEGG" id="siw:GH266_03195"/>
<dbReference type="Gene3D" id="3.10.129.10">
    <property type="entry name" value="Hotdog Thioesterase"/>
    <property type="match status" value="1"/>
</dbReference>